<proteinExistence type="predicted"/>
<reference evidence="2 3" key="1">
    <citation type="submission" date="2019-11" db="EMBL/GenBank/DDBJ databases">
        <title>Whole genome sequence of Oryza granulata.</title>
        <authorList>
            <person name="Li W."/>
        </authorList>
    </citation>
    <scope>NUCLEOTIDE SEQUENCE [LARGE SCALE GENOMIC DNA]</scope>
    <source>
        <strain evidence="3">cv. Menghai</strain>
        <tissue evidence="2">Leaf</tissue>
    </source>
</reference>
<accession>A0A6G1BKA6</accession>
<dbReference type="EMBL" id="SPHZ02000012">
    <property type="protein sequence ID" value="KAF0888184.1"/>
    <property type="molecule type" value="Genomic_DNA"/>
</dbReference>
<comment type="caution">
    <text evidence="2">The sequence shown here is derived from an EMBL/GenBank/DDBJ whole genome shotgun (WGS) entry which is preliminary data.</text>
</comment>
<evidence type="ECO:0000313" key="2">
    <source>
        <dbReference type="EMBL" id="KAF0888184.1"/>
    </source>
</evidence>
<feature type="region of interest" description="Disordered" evidence="1">
    <location>
        <begin position="1"/>
        <end position="34"/>
    </location>
</feature>
<evidence type="ECO:0000256" key="1">
    <source>
        <dbReference type="SAM" id="MobiDB-lite"/>
    </source>
</evidence>
<dbReference type="Proteomes" id="UP000479710">
    <property type="component" value="Unassembled WGS sequence"/>
</dbReference>
<protein>
    <submittedName>
        <fullName evidence="2">Uncharacterized protein</fullName>
    </submittedName>
</protein>
<evidence type="ECO:0000313" key="3">
    <source>
        <dbReference type="Proteomes" id="UP000479710"/>
    </source>
</evidence>
<feature type="compositionally biased region" description="Polar residues" evidence="1">
    <location>
        <begin position="24"/>
        <end position="34"/>
    </location>
</feature>
<name>A0A6G1BKA6_9ORYZ</name>
<gene>
    <name evidence="2" type="ORF">E2562_013640</name>
</gene>
<sequence length="106" mass="11868">MAHQQHRGFNGGDMAPNRWRQDSSDCTLSTTAEQLTRATRPRLARAAYRRATGVHGLLLHWFTGKHRVGARVADRSNAGARLTKAYISCRSPPLRKGKKVREAMVD</sequence>
<dbReference type="AlphaFoldDB" id="A0A6G1BKA6"/>
<keyword evidence="3" id="KW-1185">Reference proteome</keyword>
<organism evidence="2 3">
    <name type="scientific">Oryza meyeriana var. granulata</name>
    <dbReference type="NCBI Taxonomy" id="110450"/>
    <lineage>
        <taxon>Eukaryota</taxon>
        <taxon>Viridiplantae</taxon>
        <taxon>Streptophyta</taxon>
        <taxon>Embryophyta</taxon>
        <taxon>Tracheophyta</taxon>
        <taxon>Spermatophyta</taxon>
        <taxon>Magnoliopsida</taxon>
        <taxon>Liliopsida</taxon>
        <taxon>Poales</taxon>
        <taxon>Poaceae</taxon>
        <taxon>BOP clade</taxon>
        <taxon>Oryzoideae</taxon>
        <taxon>Oryzeae</taxon>
        <taxon>Oryzinae</taxon>
        <taxon>Oryza</taxon>
        <taxon>Oryza meyeriana</taxon>
    </lineage>
</organism>